<dbReference type="EMBL" id="MPUH01001868">
    <property type="protein sequence ID" value="OMJ65967.1"/>
    <property type="molecule type" value="Genomic_DNA"/>
</dbReference>
<dbReference type="Proteomes" id="UP000187209">
    <property type="component" value="Unassembled WGS sequence"/>
</dbReference>
<gene>
    <name evidence="1" type="ORF">SteCoe_37353</name>
</gene>
<evidence type="ECO:0000313" key="1">
    <source>
        <dbReference type="EMBL" id="OMJ65967.1"/>
    </source>
</evidence>
<evidence type="ECO:0000313" key="2">
    <source>
        <dbReference type="Proteomes" id="UP000187209"/>
    </source>
</evidence>
<dbReference type="AlphaFoldDB" id="A0A1R2AN74"/>
<evidence type="ECO:0008006" key="3">
    <source>
        <dbReference type="Google" id="ProtNLM"/>
    </source>
</evidence>
<proteinExistence type="predicted"/>
<sequence length="84" mass="9715">MKMLCINMEKYKPFLSWIISIQELSSPTIYINCSEMKECLNATDVEVLSPSKINSCEICMLNFASQRKLKKHQESLSCIQHQIT</sequence>
<protein>
    <recommendedName>
        <fullName evidence="3">C2H2-type domain-containing protein</fullName>
    </recommendedName>
</protein>
<organism evidence="1 2">
    <name type="scientific">Stentor coeruleus</name>
    <dbReference type="NCBI Taxonomy" id="5963"/>
    <lineage>
        <taxon>Eukaryota</taxon>
        <taxon>Sar</taxon>
        <taxon>Alveolata</taxon>
        <taxon>Ciliophora</taxon>
        <taxon>Postciliodesmatophora</taxon>
        <taxon>Heterotrichea</taxon>
        <taxon>Heterotrichida</taxon>
        <taxon>Stentoridae</taxon>
        <taxon>Stentor</taxon>
    </lineage>
</organism>
<name>A0A1R2AN74_9CILI</name>
<accession>A0A1R2AN74</accession>
<comment type="caution">
    <text evidence="1">The sequence shown here is derived from an EMBL/GenBank/DDBJ whole genome shotgun (WGS) entry which is preliminary data.</text>
</comment>
<keyword evidence="2" id="KW-1185">Reference proteome</keyword>
<reference evidence="1 2" key="1">
    <citation type="submission" date="2016-11" db="EMBL/GenBank/DDBJ databases">
        <title>The macronuclear genome of Stentor coeruleus: a giant cell with tiny introns.</title>
        <authorList>
            <person name="Slabodnick M."/>
            <person name="Ruby J.G."/>
            <person name="Reiff S.B."/>
            <person name="Swart E.C."/>
            <person name="Gosai S."/>
            <person name="Prabakaran S."/>
            <person name="Witkowska E."/>
            <person name="Larue G.E."/>
            <person name="Fisher S."/>
            <person name="Freeman R.M."/>
            <person name="Gunawardena J."/>
            <person name="Chu W."/>
            <person name="Stover N.A."/>
            <person name="Gregory B.D."/>
            <person name="Nowacki M."/>
            <person name="Derisi J."/>
            <person name="Roy S.W."/>
            <person name="Marshall W.F."/>
            <person name="Sood P."/>
        </authorList>
    </citation>
    <scope>NUCLEOTIDE SEQUENCE [LARGE SCALE GENOMIC DNA]</scope>
    <source>
        <strain evidence="1">WM001</strain>
    </source>
</reference>